<reference evidence="7 8" key="1">
    <citation type="submission" date="2022-06" db="EMBL/GenBank/DDBJ databases">
        <authorList>
            <person name="Jeon C.O."/>
        </authorList>
    </citation>
    <scope>NUCLEOTIDE SEQUENCE [LARGE SCALE GENOMIC DNA]</scope>
    <source>
        <strain evidence="7 8">KCTC 13943</strain>
    </source>
</reference>
<protein>
    <submittedName>
        <fullName evidence="7">Crp/Fnr family transcriptional regulator</fullName>
    </submittedName>
</protein>
<dbReference type="SUPFAM" id="SSF46785">
    <property type="entry name" value="Winged helix' DNA-binding domain"/>
    <property type="match status" value="1"/>
</dbReference>
<name>A0ABT0WF38_9BACI</name>
<dbReference type="InterPro" id="IPR014710">
    <property type="entry name" value="RmlC-like_jellyroll"/>
</dbReference>
<dbReference type="SUPFAM" id="SSF51206">
    <property type="entry name" value="cAMP-binding domain-like"/>
    <property type="match status" value="1"/>
</dbReference>
<dbReference type="Pfam" id="PF13545">
    <property type="entry name" value="HTH_Crp_2"/>
    <property type="match status" value="1"/>
</dbReference>
<dbReference type="SMART" id="SM00419">
    <property type="entry name" value="HTH_CRP"/>
    <property type="match status" value="1"/>
</dbReference>
<evidence type="ECO:0000259" key="6">
    <source>
        <dbReference type="PROSITE" id="PS51063"/>
    </source>
</evidence>
<dbReference type="InterPro" id="IPR018490">
    <property type="entry name" value="cNMP-bd_dom_sf"/>
</dbReference>
<feature type="domain" description="HTH crp-type" evidence="6">
    <location>
        <begin position="135"/>
        <end position="201"/>
    </location>
</feature>
<accession>A0ABT0WF38</accession>
<feature type="domain" description="Cyclic nucleotide-binding" evidence="5">
    <location>
        <begin position="24"/>
        <end position="105"/>
    </location>
</feature>
<keyword evidence="3" id="KW-0010">Activator</keyword>
<evidence type="ECO:0000256" key="3">
    <source>
        <dbReference type="ARBA" id="ARBA00023159"/>
    </source>
</evidence>
<evidence type="ECO:0000313" key="8">
    <source>
        <dbReference type="Proteomes" id="UP001523262"/>
    </source>
</evidence>
<evidence type="ECO:0000256" key="4">
    <source>
        <dbReference type="ARBA" id="ARBA00023163"/>
    </source>
</evidence>
<organism evidence="7 8">
    <name type="scientific">Neobacillus pocheonensis</name>
    <dbReference type="NCBI Taxonomy" id="363869"/>
    <lineage>
        <taxon>Bacteria</taxon>
        <taxon>Bacillati</taxon>
        <taxon>Bacillota</taxon>
        <taxon>Bacilli</taxon>
        <taxon>Bacillales</taxon>
        <taxon>Bacillaceae</taxon>
        <taxon>Neobacillus</taxon>
    </lineage>
</organism>
<dbReference type="InterPro" id="IPR012318">
    <property type="entry name" value="HTH_CRP"/>
</dbReference>
<dbReference type="Gene3D" id="2.60.120.10">
    <property type="entry name" value="Jelly Rolls"/>
    <property type="match status" value="1"/>
</dbReference>
<dbReference type="Pfam" id="PF00027">
    <property type="entry name" value="cNMP_binding"/>
    <property type="match status" value="1"/>
</dbReference>
<evidence type="ECO:0000313" key="7">
    <source>
        <dbReference type="EMBL" id="MCM2534679.1"/>
    </source>
</evidence>
<keyword evidence="1" id="KW-0805">Transcription regulation</keyword>
<sequence length="208" mass="24238">MVSILFDNDIKWDNYLHFGTRQFFKEKAFIYKQGTLGDGFYYLQKGLIKVTTTTIVGNDRLLNIALPGQLLGVQAMDHKSHFTTATAVKDSILYFFSFERFEKLMNLQPSLLNTFIRTVIHKMHILADKIYLDTLLPEQQLARILLNICYEFKNSEVPLSQQDLVKCTGLNRITIYKILKQWKEENVLEIQGKKYIIRNPDVLKKLLG</sequence>
<keyword evidence="2" id="KW-0238">DNA-binding</keyword>
<dbReference type="InterPro" id="IPR036390">
    <property type="entry name" value="WH_DNA-bd_sf"/>
</dbReference>
<proteinExistence type="predicted"/>
<keyword evidence="8" id="KW-1185">Reference proteome</keyword>
<dbReference type="CDD" id="cd00038">
    <property type="entry name" value="CAP_ED"/>
    <property type="match status" value="1"/>
</dbReference>
<dbReference type="SMART" id="SM00100">
    <property type="entry name" value="cNMP"/>
    <property type="match status" value="1"/>
</dbReference>
<gene>
    <name evidence="7" type="ORF">NDK43_22915</name>
</gene>
<dbReference type="EMBL" id="JAMQCR010000002">
    <property type="protein sequence ID" value="MCM2534679.1"/>
    <property type="molecule type" value="Genomic_DNA"/>
</dbReference>
<evidence type="ECO:0000259" key="5">
    <source>
        <dbReference type="PROSITE" id="PS50042"/>
    </source>
</evidence>
<comment type="caution">
    <text evidence="7">The sequence shown here is derived from an EMBL/GenBank/DDBJ whole genome shotgun (WGS) entry which is preliminary data.</text>
</comment>
<dbReference type="PROSITE" id="PS50042">
    <property type="entry name" value="CNMP_BINDING_3"/>
    <property type="match status" value="1"/>
</dbReference>
<dbReference type="Proteomes" id="UP001523262">
    <property type="component" value="Unassembled WGS sequence"/>
</dbReference>
<dbReference type="InterPro" id="IPR000595">
    <property type="entry name" value="cNMP-bd_dom"/>
</dbReference>
<keyword evidence="4" id="KW-0804">Transcription</keyword>
<evidence type="ECO:0000256" key="2">
    <source>
        <dbReference type="ARBA" id="ARBA00023125"/>
    </source>
</evidence>
<dbReference type="PROSITE" id="PS51063">
    <property type="entry name" value="HTH_CRP_2"/>
    <property type="match status" value="1"/>
</dbReference>
<evidence type="ECO:0000256" key="1">
    <source>
        <dbReference type="ARBA" id="ARBA00023015"/>
    </source>
</evidence>